<accession>A0A6C0IBU6</accession>
<sequence length="561" mass="63875">MGRNKKKVAQMATKDSGFQRARVNINNMNIPSKVLEELSKTYSNFQAYFPLLERFRGGAEGGTAPSSPISYKSGLCATTPFPEGDDDNVYVKVIHLLNPSDWIQGNYSFPQDACMPGLQDGWGTVVDKLQCEENQAYVDALTVSLLSQLSEQNLSPHFIKYYGAICAKAEKYCYNMNDDYQSYRNTKWFWKQYESNHFKIRIFSHEHKRFLNEDEVAPFLLKPDEADLIDDDDDDAEEILEAIDDNNSNGDREVELESVGSFSTNSASVQSILRISPSNQTLQSGSEGSSEMDGYDIFAEFTGMPVMLIFMEKMEESIDSLLGEDPYDEFKWTAWMWQIICALIQAFSFIELYHNDLHGNNILYSSTTEEFIYYRTKDNQIWKVPTFGKIFRIIDFGRAILRVENQSIISDDFHEGNDAAGQYNFGSIRDPKEAAVTPNQSFDLARLAVSIFDTLYEEPPPVKVVTSGPTTVLSKEGDWTVKETISPLYNLLWTWMLDIKGRNILKSENGEERFPGFDLYKHIAANCKNAVPKDQLRKPIFEKFKYTGVVPTGATVYPLFV</sequence>
<evidence type="ECO:0000313" key="1">
    <source>
        <dbReference type="EMBL" id="QHT89847.1"/>
    </source>
</evidence>
<name>A0A6C0IBU6_9ZZZZ</name>
<organism evidence="1">
    <name type="scientific">viral metagenome</name>
    <dbReference type="NCBI Taxonomy" id="1070528"/>
    <lineage>
        <taxon>unclassified sequences</taxon>
        <taxon>metagenomes</taxon>
        <taxon>organismal metagenomes</taxon>
    </lineage>
</organism>
<dbReference type="EMBL" id="MN740152">
    <property type="protein sequence ID" value="QHT89847.1"/>
    <property type="molecule type" value="Genomic_DNA"/>
</dbReference>
<dbReference type="InterPro" id="IPR011009">
    <property type="entry name" value="Kinase-like_dom_sf"/>
</dbReference>
<evidence type="ECO:0008006" key="2">
    <source>
        <dbReference type="Google" id="ProtNLM"/>
    </source>
</evidence>
<protein>
    <recommendedName>
        <fullName evidence="2">Protein kinase domain-containing protein</fullName>
    </recommendedName>
</protein>
<dbReference type="Gene3D" id="1.10.510.10">
    <property type="entry name" value="Transferase(Phosphotransferase) domain 1"/>
    <property type="match status" value="1"/>
</dbReference>
<reference evidence="1" key="1">
    <citation type="journal article" date="2020" name="Nature">
        <title>Giant virus diversity and host interactions through global metagenomics.</title>
        <authorList>
            <person name="Schulz F."/>
            <person name="Roux S."/>
            <person name="Paez-Espino D."/>
            <person name="Jungbluth S."/>
            <person name="Walsh D.A."/>
            <person name="Denef V.J."/>
            <person name="McMahon K.D."/>
            <person name="Konstantinidis K.T."/>
            <person name="Eloe-Fadrosh E.A."/>
            <person name="Kyrpides N.C."/>
            <person name="Woyke T."/>
        </authorList>
    </citation>
    <scope>NUCLEOTIDE SEQUENCE</scope>
    <source>
        <strain evidence="1">GVMAG-M-3300023184-62</strain>
    </source>
</reference>
<dbReference type="AlphaFoldDB" id="A0A6C0IBU6"/>
<proteinExistence type="predicted"/>
<dbReference type="SUPFAM" id="SSF56112">
    <property type="entry name" value="Protein kinase-like (PK-like)"/>
    <property type="match status" value="1"/>
</dbReference>